<accession>A0A5N7CCF9</accession>
<evidence type="ECO:0000256" key="1">
    <source>
        <dbReference type="SAM" id="MobiDB-lite"/>
    </source>
</evidence>
<feature type="compositionally biased region" description="Acidic residues" evidence="1">
    <location>
        <begin position="253"/>
        <end position="268"/>
    </location>
</feature>
<evidence type="ECO:0008006" key="3">
    <source>
        <dbReference type="Google" id="ProtNLM"/>
    </source>
</evidence>
<proteinExistence type="predicted"/>
<dbReference type="OrthoDB" id="8300194at2759"/>
<protein>
    <recommendedName>
        <fullName evidence="3">Aminoglycoside phosphotransferase domain-containing protein</fullName>
    </recommendedName>
</protein>
<sequence length="483" mass="54594">MSILTKAPRLTDTQSVLEALGALIAETWHSETWGTDMATSEWEEVETVIRKVKSILPELGLLYVTSIRGSYVIWVSVGERVMKRFALLHEILSTSAGMQKIGIAAVECFASLPLSHAAGNGRRLDTVANCVQEFKLHHKPGGRQGYVSVRSYVRKALEKALDDLVSLIHLYYPCLLRKPYVVYPTPEYFARLDVPENLLRNTILLQKPEDLALYLGSDIPHDYGGCGRPLAELNCLEEMQLRLEDLDNGGNDPEVEGVGDNGTNEDAEHDQTSGVGGSVDNQPGTTSHGPRLVWADSDMIMKLCHGVLLAKAEAMHLNLYADRHCSALIIECIYSRWNCVRHHVAWTRKPPLASYSYGPYESEESCNEGMVQFLRDRLPPKLLESENDLESSFWASKYILYQTVQGLKGHDLGFTHGDLYQGICSSVVLLDWGLPGFWPEYCKSYRGMSNRPWRTYWDRLVEIFIPPYYVEYDVMKIFGTVWY</sequence>
<dbReference type="Proteomes" id="UP000326877">
    <property type="component" value="Unassembled WGS sequence"/>
</dbReference>
<name>A0A5N7CCF9_PETAA</name>
<dbReference type="EMBL" id="ML735245">
    <property type="protein sequence ID" value="KAE8391438.1"/>
    <property type="molecule type" value="Genomic_DNA"/>
</dbReference>
<organism evidence="2">
    <name type="scientific">Petromyces alliaceus</name>
    <name type="common">Aspergillus alliaceus</name>
    <dbReference type="NCBI Taxonomy" id="209559"/>
    <lineage>
        <taxon>Eukaryota</taxon>
        <taxon>Fungi</taxon>
        <taxon>Dikarya</taxon>
        <taxon>Ascomycota</taxon>
        <taxon>Pezizomycotina</taxon>
        <taxon>Eurotiomycetes</taxon>
        <taxon>Eurotiomycetidae</taxon>
        <taxon>Eurotiales</taxon>
        <taxon>Aspergillaceae</taxon>
        <taxon>Aspergillus</taxon>
        <taxon>Aspergillus subgen. Circumdati</taxon>
    </lineage>
</organism>
<dbReference type="AlphaFoldDB" id="A0A5N7CCF9"/>
<feature type="region of interest" description="Disordered" evidence="1">
    <location>
        <begin position="246"/>
        <end position="290"/>
    </location>
</feature>
<gene>
    <name evidence="2" type="ORF">BDV23DRAFT_193181</name>
</gene>
<feature type="compositionally biased region" description="Polar residues" evidence="1">
    <location>
        <begin position="279"/>
        <end position="288"/>
    </location>
</feature>
<reference evidence="2" key="1">
    <citation type="submission" date="2019-04" db="EMBL/GenBank/DDBJ databases">
        <title>Friends and foes A comparative genomics studyof 23 Aspergillus species from section Flavi.</title>
        <authorList>
            <consortium name="DOE Joint Genome Institute"/>
            <person name="Kjaerbolling I."/>
            <person name="Vesth T."/>
            <person name="Frisvad J.C."/>
            <person name="Nybo J.L."/>
            <person name="Theobald S."/>
            <person name="Kildgaard S."/>
            <person name="Isbrandt T."/>
            <person name="Kuo A."/>
            <person name="Sato A."/>
            <person name="Lyhne E.K."/>
            <person name="Kogle M.E."/>
            <person name="Wiebenga A."/>
            <person name="Kun R.S."/>
            <person name="Lubbers R.J."/>
            <person name="Makela M.R."/>
            <person name="Barry K."/>
            <person name="Chovatia M."/>
            <person name="Clum A."/>
            <person name="Daum C."/>
            <person name="Haridas S."/>
            <person name="He G."/>
            <person name="LaButti K."/>
            <person name="Lipzen A."/>
            <person name="Mondo S."/>
            <person name="Riley R."/>
            <person name="Salamov A."/>
            <person name="Simmons B.A."/>
            <person name="Magnuson J.K."/>
            <person name="Henrissat B."/>
            <person name="Mortensen U.H."/>
            <person name="Larsen T.O."/>
            <person name="Devries R.P."/>
            <person name="Grigoriev I.V."/>
            <person name="Machida M."/>
            <person name="Baker S.E."/>
            <person name="Andersen M.R."/>
        </authorList>
    </citation>
    <scope>NUCLEOTIDE SEQUENCE [LARGE SCALE GENOMIC DNA]</scope>
    <source>
        <strain evidence="2">IBT 14317</strain>
    </source>
</reference>
<evidence type="ECO:0000313" key="2">
    <source>
        <dbReference type="EMBL" id="KAE8391438.1"/>
    </source>
</evidence>